<name>A0A0J0YTE9_9NEIS</name>
<protein>
    <submittedName>
        <fullName evidence="2">Phage related protein</fullName>
    </submittedName>
</protein>
<dbReference type="Proteomes" id="UP000036027">
    <property type="component" value="Unassembled WGS sequence"/>
</dbReference>
<gene>
    <name evidence="2" type="ORF">PL75_03320</name>
</gene>
<sequence length="85" mass="9714">MPFGDAIELLKKGKKVCRAGWNGKGMWLFHVSGQEMARRTGYGFGQYLYEPNWNGFIVMKTVDNNLVPWTASQTDVLSNDWQIVD</sequence>
<keyword evidence="3" id="KW-1185">Reference proteome</keyword>
<evidence type="ECO:0000259" key="1">
    <source>
        <dbReference type="Pfam" id="PF11195"/>
    </source>
</evidence>
<feature type="domain" description="Thoeris anti-defense 2-like" evidence="1">
    <location>
        <begin position="1"/>
        <end position="84"/>
    </location>
</feature>
<dbReference type="STRING" id="1470200.PL75_03320"/>
<evidence type="ECO:0000313" key="3">
    <source>
        <dbReference type="Proteomes" id="UP000036027"/>
    </source>
</evidence>
<dbReference type="InterPro" id="IPR021361">
    <property type="entry name" value="Tad2-like_dom"/>
</dbReference>
<dbReference type="OrthoDB" id="9806476at2"/>
<reference evidence="2 3" key="1">
    <citation type="submission" date="2014-11" db="EMBL/GenBank/DDBJ databases">
        <title>Genome of a novel goose pathogen.</title>
        <authorList>
            <person name="Hansen C.M."/>
            <person name="Hueffer K."/>
            <person name="Choi S.C."/>
        </authorList>
    </citation>
    <scope>NUCLEOTIDE SEQUENCE [LARGE SCALE GENOMIC DNA]</scope>
    <source>
        <strain evidence="2 3">KH1503</strain>
    </source>
</reference>
<organism evidence="2 3">
    <name type="scientific">Neisseria arctica</name>
    <dbReference type="NCBI Taxonomy" id="1470200"/>
    <lineage>
        <taxon>Bacteria</taxon>
        <taxon>Pseudomonadati</taxon>
        <taxon>Pseudomonadota</taxon>
        <taxon>Betaproteobacteria</taxon>
        <taxon>Neisseriales</taxon>
        <taxon>Neisseriaceae</taxon>
        <taxon>Neisseria</taxon>
    </lineage>
</organism>
<comment type="caution">
    <text evidence="2">The sequence shown here is derived from an EMBL/GenBank/DDBJ whole genome shotgun (WGS) entry which is preliminary data.</text>
</comment>
<dbReference type="EMBL" id="JTDO01000004">
    <property type="protein sequence ID" value="KLT73386.1"/>
    <property type="molecule type" value="Genomic_DNA"/>
</dbReference>
<accession>A0A0J0YTE9</accession>
<proteinExistence type="predicted"/>
<dbReference type="Pfam" id="PF11195">
    <property type="entry name" value="Tad2-like"/>
    <property type="match status" value="1"/>
</dbReference>
<dbReference type="AlphaFoldDB" id="A0A0J0YTE9"/>
<dbReference type="PATRIC" id="fig|1470200.3.peg.1776"/>
<evidence type="ECO:0000313" key="2">
    <source>
        <dbReference type="EMBL" id="KLT73386.1"/>
    </source>
</evidence>